<reference evidence="1 2" key="1">
    <citation type="submission" date="2014-04" db="EMBL/GenBank/DDBJ databases">
        <authorList>
            <consortium name="DOE Joint Genome Institute"/>
            <person name="Kuo A."/>
            <person name="Kohler A."/>
            <person name="Costa M.D."/>
            <person name="Nagy L.G."/>
            <person name="Floudas D."/>
            <person name="Copeland A."/>
            <person name="Barry K.W."/>
            <person name="Cichocki N."/>
            <person name="Veneault-Fourrey C."/>
            <person name="LaButti K."/>
            <person name="Lindquist E.A."/>
            <person name="Lipzen A."/>
            <person name="Lundell T."/>
            <person name="Morin E."/>
            <person name="Murat C."/>
            <person name="Sun H."/>
            <person name="Tunlid A."/>
            <person name="Henrissat B."/>
            <person name="Grigoriev I.V."/>
            <person name="Hibbett D.S."/>
            <person name="Martin F."/>
            <person name="Nordberg H.P."/>
            <person name="Cantor M.N."/>
            <person name="Hua S.X."/>
        </authorList>
    </citation>
    <scope>NUCLEOTIDE SEQUENCE [LARGE SCALE GENOMIC DNA]</scope>
    <source>
        <strain evidence="1 2">Marx 270</strain>
    </source>
</reference>
<dbReference type="STRING" id="870435.A0A0C3NT31"/>
<evidence type="ECO:0000313" key="1">
    <source>
        <dbReference type="EMBL" id="KIN98383.1"/>
    </source>
</evidence>
<dbReference type="OrthoDB" id="16079at2759"/>
<dbReference type="HOGENOM" id="CLU_1670108_0_0_1"/>
<dbReference type="Gene3D" id="1.10.8.100">
    <property type="entry name" value="Ribosomal RNA adenine dimethylase-like, domain 2"/>
    <property type="match status" value="1"/>
</dbReference>
<protein>
    <submittedName>
        <fullName evidence="1">Uncharacterized protein</fullName>
    </submittedName>
</protein>
<evidence type="ECO:0000313" key="2">
    <source>
        <dbReference type="Proteomes" id="UP000054217"/>
    </source>
</evidence>
<accession>A0A0C3NT31</accession>
<dbReference type="Proteomes" id="UP000054217">
    <property type="component" value="Unassembled WGS sequence"/>
</dbReference>
<sequence length="158" mass="17359">MGTCVSKHWVIESLQASCHCSGHIILRSASLSRSSVPLSVVPGHRATPMTAVTMGPLKRQIIEKGMLDKWDYCPCKLFILKSKKLEHAIGHSAPGSTTLLSYLTDLTLPANHPARADVLKLIHKMETTDWAALVRASNAWPFALEDLLITELFSWEGG</sequence>
<proteinExistence type="predicted"/>
<organism evidence="1 2">
    <name type="scientific">Pisolithus tinctorius Marx 270</name>
    <dbReference type="NCBI Taxonomy" id="870435"/>
    <lineage>
        <taxon>Eukaryota</taxon>
        <taxon>Fungi</taxon>
        <taxon>Dikarya</taxon>
        <taxon>Basidiomycota</taxon>
        <taxon>Agaricomycotina</taxon>
        <taxon>Agaricomycetes</taxon>
        <taxon>Agaricomycetidae</taxon>
        <taxon>Boletales</taxon>
        <taxon>Sclerodermatineae</taxon>
        <taxon>Pisolithaceae</taxon>
        <taxon>Pisolithus</taxon>
    </lineage>
</organism>
<dbReference type="InterPro" id="IPR023165">
    <property type="entry name" value="rRNA_Ade_diMease-like_C"/>
</dbReference>
<dbReference type="InParanoid" id="A0A0C3NT31"/>
<keyword evidence="2" id="KW-1185">Reference proteome</keyword>
<name>A0A0C3NT31_PISTI</name>
<dbReference type="AlphaFoldDB" id="A0A0C3NT31"/>
<reference evidence="2" key="2">
    <citation type="submission" date="2015-01" db="EMBL/GenBank/DDBJ databases">
        <title>Evolutionary Origins and Diversification of the Mycorrhizal Mutualists.</title>
        <authorList>
            <consortium name="DOE Joint Genome Institute"/>
            <consortium name="Mycorrhizal Genomics Consortium"/>
            <person name="Kohler A."/>
            <person name="Kuo A."/>
            <person name="Nagy L.G."/>
            <person name="Floudas D."/>
            <person name="Copeland A."/>
            <person name="Barry K.W."/>
            <person name="Cichocki N."/>
            <person name="Veneault-Fourrey C."/>
            <person name="LaButti K."/>
            <person name="Lindquist E.A."/>
            <person name="Lipzen A."/>
            <person name="Lundell T."/>
            <person name="Morin E."/>
            <person name="Murat C."/>
            <person name="Riley R."/>
            <person name="Ohm R."/>
            <person name="Sun H."/>
            <person name="Tunlid A."/>
            <person name="Henrissat B."/>
            <person name="Grigoriev I.V."/>
            <person name="Hibbett D.S."/>
            <person name="Martin F."/>
        </authorList>
    </citation>
    <scope>NUCLEOTIDE SEQUENCE [LARGE SCALE GENOMIC DNA]</scope>
    <source>
        <strain evidence="2">Marx 270</strain>
    </source>
</reference>
<dbReference type="EMBL" id="KN832016">
    <property type="protein sequence ID" value="KIN98383.1"/>
    <property type="molecule type" value="Genomic_DNA"/>
</dbReference>
<gene>
    <name evidence="1" type="ORF">M404DRAFT_1005364</name>
</gene>